<dbReference type="AlphaFoldDB" id="A0A368NBW0"/>
<name>A0A368NBW0_9EURY</name>
<dbReference type="InterPro" id="IPR001509">
    <property type="entry name" value="Epimerase_deHydtase"/>
</dbReference>
<reference evidence="3 4" key="1">
    <citation type="submission" date="2018-07" db="EMBL/GenBank/DDBJ databases">
        <title>Genome sequences of Haloplanus salinus JCM 18368T.</title>
        <authorList>
            <person name="Kim Y.B."/>
            <person name="Roh S.W."/>
        </authorList>
    </citation>
    <scope>NUCLEOTIDE SEQUENCE [LARGE SCALE GENOMIC DNA]</scope>
    <source>
        <strain evidence="3 4">JCM 18368</strain>
    </source>
</reference>
<keyword evidence="4" id="KW-1185">Reference proteome</keyword>
<organism evidence="3 4">
    <name type="scientific">Haloplanus salinus</name>
    <dbReference type="NCBI Taxonomy" id="1126245"/>
    <lineage>
        <taxon>Archaea</taxon>
        <taxon>Methanobacteriati</taxon>
        <taxon>Methanobacteriota</taxon>
        <taxon>Stenosarchaea group</taxon>
        <taxon>Halobacteria</taxon>
        <taxon>Halobacteriales</taxon>
        <taxon>Haloferacaceae</taxon>
        <taxon>Haloplanus</taxon>
    </lineage>
</organism>
<dbReference type="Proteomes" id="UP000252189">
    <property type="component" value="Unassembled WGS sequence"/>
</dbReference>
<evidence type="ECO:0000259" key="2">
    <source>
        <dbReference type="Pfam" id="PF01370"/>
    </source>
</evidence>
<evidence type="ECO:0000256" key="1">
    <source>
        <dbReference type="ARBA" id="ARBA00007637"/>
    </source>
</evidence>
<accession>A0A368NBW0</accession>
<dbReference type="PANTHER" id="PTHR43000">
    <property type="entry name" value="DTDP-D-GLUCOSE 4,6-DEHYDRATASE-RELATED"/>
    <property type="match status" value="1"/>
</dbReference>
<feature type="domain" description="NAD-dependent epimerase/dehydratase" evidence="2">
    <location>
        <begin position="7"/>
        <end position="234"/>
    </location>
</feature>
<sequence length="312" mass="33885">MSDSPAVLVTGSSGMIGTALVERLLAEGVDVRGVDRCPNRWSDAVDAVTDRIDLLEPDAEDRLPTGAGTVVHLAAHSRVRDLVEEPTGATENLQTLSTALEYARRNDADLLFTSSREVYGDQGQTVYAESDAGVRDAENPYGASKAGGEALVASYGECYDLRTCTLRLSNVYGRYDDYNRVIPVFVALADRGEDLTVYGGDKLLDFIYLDDCVDALTCAMERIDAVQGEVLNVGSGRGHSLLHLAELIVDRVDADVAVTVDDNRPGEVDRFVADVDRSRRLMGFEPSYSLPAGLDETVAWYRGRPDLLDDVV</sequence>
<dbReference type="RefSeq" id="WP_114449568.1">
    <property type="nucleotide sequence ID" value="NZ_QPHM01000001.1"/>
</dbReference>
<dbReference type="SUPFAM" id="SSF51735">
    <property type="entry name" value="NAD(P)-binding Rossmann-fold domains"/>
    <property type="match status" value="1"/>
</dbReference>
<evidence type="ECO:0000313" key="4">
    <source>
        <dbReference type="Proteomes" id="UP000252189"/>
    </source>
</evidence>
<proteinExistence type="inferred from homology"/>
<comment type="caution">
    <text evidence="3">The sequence shown here is derived from an EMBL/GenBank/DDBJ whole genome shotgun (WGS) entry which is preliminary data.</text>
</comment>
<dbReference type="Gene3D" id="3.40.50.720">
    <property type="entry name" value="NAD(P)-binding Rossmann-like Domain"/>
    <property type="match status" value="1"/>
</dbReference>
<dbReference type="OrthoDB" id="4907at2157"/>
<dbReference type="Pfam" id="PF01370">
    <property type="entry name" value="Epimerase"/>
    <property type="match status" value="1"/>
</dbReference>
<dbReference type="EMBL" id="QPHM01000001">
    <property type="protein sequence ID" value="RCU47998.1"/>
    <property type="molecule type" value="Genomic_DNA"/>
</dbReference>
<protein>
    <submittedName>
        <fullName evidence="3">NAD-dependent epimerase/dehydratase family protein</fullName>
    </submittedName>
</protein>
<gene>
    <name evidence="3" type="ORF">DU504_12225</name>
</gene>
<dbReference type="InterPro" id="IPR036291">
    <property type="entry name" value="NAD(P)-bd_dom_sf"/>
</dbReference>
<comment type="similarity">
    <text evidence="1">Belongs to the NAD(P)-dependent epimerase/dehydratase family.</text>
</comment>
<evidence type="ECO:0000313" key="3">
    <source>
        <dbReference type="EMBL" id="RCU47998.1"/>
    </source>
</evidence>